<dbReference type="Gene3D" id="1.10.150.240">
    <property type="entry name" value="Putative phosphatase, domain 2"/>
    <property type="match status" value="1"/>
</dbReference>
<dbReference type="OrthoDB" id="9793014at2"/>
<dbReference type="InterPro" id="IPR036412">
    <property type="entry name" value="HAD-like_sf"/>
</dbReference>
<dbReference type="InterPro" id="IPR023198">
    <property type="entry name" value="PGP-like_dom2"/>
</dbReference>
<evidence type="ECO:0000313" key="1">
    <source>
        <dbReference type="EMBL" id="KJE21515.1"/>
    </source>
</evidence>
<proteinExistence type="predicted"/>
<dbReference type="EMBL" id="JYFN01000036">
    <property type="protein sequence ID" value="KJE21515.1"/>
    <property type="molecule type" value="Genomic_DNA"/>
</dbReference>
<sequence length="240" mass="25515">MTDSAPAVLFDLDGTLVDTNYAHVLAWFRAFRQERHPVTMVAVHRHVGMGSDQLLDALAPDRDRRRDDILTAAHTEHYAGFLGLVQPLPGARELVREVARRGGQVVLATSAPADELRALREALDVDDCLSAVTSSADAETSKPAPDIVQIALERSGVDPADAVMVGDTRWDVLAAAHAGIPCVTVLSGGIGRDELREAGAVAVYTGPDDLLAHLDDSPIGRLLRGGAVSAGGRRETFRSS</sequence>
<dbReference type="RefSeq" id="WP_044886750.1">
    <property type="nucleotide sequence ID" value="NZ_JYFN01000036.1"/>
</dbReference>
<dbReference type="GO" id="GO:0008967">
    <property type="term" value="F:phosphoglycolate phosphatase activity"/>
    <property type="evidence" value="ECO:0007669"/>
    <property type="project" value="TreeGrafter"/>
</dbReference>
<dbReference type="SFLD" id="SFLDG01135">
    <property type="entry name" value="C1.5.6:_HAD__Beta-PGM__Phospha"/>
    <property type="match status" value="1"/>
</dbReference>
<accession>A0A0D8BBP2</accession>
<dbReference type="InterPro" id="IPR006439">
    <property type="entry name" value="HAD-SF_hydro_IA"/>
</dbReference>
<evidence type="ECO:0000313" key="2">
    <source>
        <dbReference type="Proteomes" id="UP000032545"/>
    </source>
</evidence>
<dbReference type="InterPro" id="IPR023214">
    <property type="entry name" value="HAD_sf"/>
</dbReference>
<dbReference type="Gene3D" id="3.40.50.1000">
    <property type="entry name" value="HAD superfamily/HAD-like"/>
    <property type="match status" value="1"/>
</dbReference>
<name>A0A0D8BBP2_9ACTN</name>
<dbReference type="AlphaFoldDB" id="A0A0D8BBP2"/>
<dbReference type="NCBIfam" id="TIGR01549">
    <property type="entry name" value="HAD-SF-IA-v1"/>
    <property type="match status" value="1"/>
</dbReference>
<dbReference type="PATRIC" id="fig|1502723.3.peg.3920"/>
<keyword evidence="2" id="KW-1185">Reference proteome</keyword>
<reference evidence="2" key="1">
    <citation type="submission" date="2015-02" db="EMBL/GenBank/DDBJ databases">
        <title>Draft Genome of Frankia sp. CpI1-S.</title>
        <authorList>
            <person name="Oshone R.T."/>
            <person name="Ngom M."/>
            <person name="Ghodhbane-Gtari F."/>
            <person name="Gtari M."/>
            <person name="Morris K."/>
            <person name="Thomas K."/>
            <person name="Sen A."/>
            <person name="Tisa L.S."/>
        </authorList>
    </citation>
    <scope>NUCLEOTIDE SEQUENCE [LARGE SCALE GENOMIC DNA]</scope>
    <source>
        <strain evidence="2">CpI1-S</strain>
    </source>
</reference>
<dbReference type="PANTHER" id="PTHR43434">
    <property type="entry name" value="PHOSPHOGLYCOLATE PHOSPHATASE"/>
    <property type="match status" value="1"/>
</dbReference>
<dbReference type="Proteomes" id="UP000032545">
    <property type="component" value="Unassembled WGS sequence"/>
</dbReference>
<dbReference type="SUPFAM" id="SSF56784">
    <property type="entry name" value="HAD-like"/>
    <property type="match status" value="1"/>
</dbReference>
<gene>
    <name evidence="1" type="ORF">FF36_04203</name>
</gene>
<protein>
    <submittedName>
        <fullName evidence="1">Haloacid dehalogenase superfamily enzyme, subfamily IA</fullName>
    </submittedName>
</protein>
<dbReference type="SFLD" id="SFLDG01129">
    <property type="entry name" value="C1.5:_HAD__Beta-PGM__Phosphata"/>
    <property type="match status" value="1"/>
</dbReference>
<dbReference type="GO" id="GO:0006281">
    <property type="term" value="P:DNA repair"/>
    <property type="evidence" value="ECO:0007669"/>
    <property type="project" value="TreeGrafter"/>
</dbReference>
<reference evidence="1 2" key="2">
    <citation type="journal article" date="2016" name="Genome Announc.">
        <title>Permanent Draft Genome Sequences for Two Variants of Frankia sp. Strain CpI1, the First Frankia Strain Isolated from Root Nodules of Comptonia peregrina.</title>
        <authorList>
            <person name="Oshone R."/>
            <person name="Hurst S.G.IV."/>
            <person name="Abebe-Akele F."/>
            <person name="Simpson S."/>
            <person name="Morris K."/>
            <person name="Thomas W.K."/>
            <person name="Tisa L.S."/>
        </authorList>
    </citation>
    <scope>NUCLEOTIDE SEQUENCE [LARGE SCALE GENOMIC DNA]</scope>
    <source>
        <strain evidence="2">CpI1-S</strain>
    </source>
</reference>
<dbReference type="InterPro" id="IPR050155">
    <property type="entry name" value="HAD-like_hydrolase_sf"/>
</dbReference>
<organism evidence="1 2">
    <name type="scientific">Frankia torreyi</name>
    <dbReference type="NCBI Taxonomy" id="1856"/>
    <lineage>
        <taxon>Bacteria</taxon>
        <taxon>Bacillati</taxon>
        <taxon>Actinomycetota</taxon>
        <taxon>Actinomycetes</taxon>
        <taxon>Frankiales</taxon>
        <taxon>Frankiaceae</taxon>
        <taxon>Frankia</taxon>
    </lineage>
</organism>
<comment type="caution">
    <text evidence="1">The sequence shown here is derived from an EMBL/GenBank/DDBJ whole genome shotgun (WGS) entry which is preliminary data.</text>
</comment>
<dbReference type="PANTHER" id="PTHR43434:SF16">
    <property type="entry name" value="BLL8046 PROTEIN"/>
    <property type="match status" value="1"/>
</dbReference>
<dbReference type="NCBIfam" id="TIGR01509">
    <property type="entry name" value="HAD-SF-IA-v3"/>
    <property type="match status" value="1"/>
</dbReference>
<dbReference type="SFLD" id="SFLDS00003">
    <property type="entry name" value="Haloacid_Dehalogenase"/>
    <property type="match status" value="1"/>
</dbReference>
<dbReference type="Pfam" id="PF00702">
    <property type="entry name" value="Hydrolase"/>
    <property type="match status" value="1"/>
</dbReference>
<dbReference type="GO" id="GO:0005829">
    <property type="term" value="C:cytosol"/>
    <property type="evidence" value="ECO:0007669"/>
    <property type="project" value="TreeGrafter"/>
</dbReference>